<accession>A0A3N4GLA3</accession>
<dbReference type="InterPro" id="IPR050789">
    <property type="entry name" value="Diverse_Enzym_Activities"/>
</dbReference>
<dbReference type="InterPro" id="IPR012338">
    <property type="entry name" value="Beta-lactam/transpept-like"/>
</dbReference>
<dbReference type="AlphaFoldDB" id="A0A3N4GLA3"/>
<name>A0A3N4GLA3_9ACTN</name>
<gene>
    <name evidence="2" type="ORF">EF294_08930</name>
</gene>
<dbReference type="PANTHER" id="PTHR43283:SF15">
    <property type="entry name" value="CONSERVED PROTEIN"/>
    <property type="match status" value="1"/>
</dbReference>
<reference evidence="2 3" key="1">
    <citation type="submission" date="2018-11" db="EMBL/GenBank/DDBJ databases">
        <title>Draft genome sequence of Gordonia sp. RS15-1S isolated from rice stems.</title>
        <authorList>
            <person name="Muangham S."/>
        </authorList>
    </citation>
    <scope>NUCLEOTIDE SEQUENCE [LARGE SCALE GENOMIC DNA]</scope>
    <source>
        <strain evidence="2 3">RS15-1S</strain>
    </source>
</reference>
<proteinExistence type="predicted"/>
<dbReference type="Pfam" id="PF00144">
    <property type="entry name" value="Beta-lactamase"/>
    <property type="match status" value="1"/>
</dbReference>
<dbReference type="InterPro" id="IPR001466">
    <property type="entry name" value="Beta-lactam-related"/>
</dbReference>
<evidence type="ECO:0000313" key="2">
    <source>
        <dbReference type="EMBL" id="RPA62147.1"/>
    </source>
</evidence>
<organism evidence="2 3">
    <name type="scientific">Gordonia oryzae</name>
    <dbReference type="NCBI Taxonomy" id="2487349"/>
    <lineage>
        <taxon>Bacteria</taxon>
        <taxon>Bacillati</taxon>
        <taxon>Actinomycetota</taxon>
        <taxon>Actinomycetes</taxon>
        <taxon>Mycobacteriales</taxon>
        <taxon>Gordoniaceae</taxon>
        <taxon>Gordonia</taxon>
    </lineage>
</organism>
<dbReference type="RefSeq" id="WP_123928375.1">
    <property type="nucleotide sequence ID" value="NZ_JBPSDP010000005.1"/>
</dbReference>
<protein>
    <submittedName>
        <fullName evidence="2">Class A beta-lactamase-related serine hydrolase</fullName>
    </submittedName>
</protein>
<dbReference type="OrthoDB" id="3336932at2"/>
<keyword evidence="2" id="KW-0378">Hydrolase</keyword>
<dbReference type="SUPFAM" id="SSF56601">
    <property type="entry name" value="beta-lactamase/transpeptidase-like"/>
    <property type="match status" value="1"/>
</dbReference>
<comment type="caution">
    <text evidence="2">The sequence shown here is derived from an EMBL/GenBank/DDBJ whole genome shotgun (WGS) entry which is preliminary data.</text>
</comment>
<dbReference type="Gene3D" id="3.40.710.10">
    <property type="entry name" value="DD-peptidase/beta-lactamase superfamily"/>
    <property type="match status" value="1"/>
</dbReference>
<feature type="domain" description="Beta-lactamase-related" evidence="1">
    <location>
        <begin position="15"/>
        <end position="250"/>
    </location>
</feature>
<dbReference type="EMBL" id="RKMH01000006">
    <property type="protein sequence ID" value="RPA62147.1"/>
    <property type="molecule type" value="Genomic_DNA"/>
</dbReference>
<dbReference type="GO" id="GO:0016787">
    <property type="term" value="F:hydrolase activity"/>
    <property type="evidence" value="ECO:0007669"/>
    <property type="project" value="UniProtKB-KW"/>
</dbReference>
<keyword evidence="3" id="KW-1185">Reference proteome</keyword>
<evidence type="ECO:0000259" key="1">
    <source>
        <dbReference type="Pfam" id="PF00144"/>
    </source>
</evidence>
<evidence type="ECO:0000313" key="3">
    <source>
        <dbReference type="Proteomes" id="UP000267536"/>
    </source>
</evidence>
<sequence>MAVLDALAEWPVDNVAAAVIGGSGIVSSHGDIDRVYELASVTKLLVAEAVLVAVEEGALELDDEAGPPGATVAHLLAHASGLVFDSRTVMAPPATQRIYSSAGFEVLAETVDAATGIDFAEYLRQSVCEPLGMTDTVLDGPAGHGARSSVADLARFAADLLVPTVLSSEMLDRATRVAFPGLDGFVPGYGKHKPNDWGLGFEIRGHKHPHWTGANNSPETFGHFGQSGTFLWVDPRFGRACVVLTDRPFGAWAKPLWSEFNDSVCEALGDWRLSTPTTQDS</sequence>
<dbReference type="Proteomes" id="UP000267536">
    <property type="component" value="Unassembled WGS sequence"/>
</dbReference>
<dbReference type="PANTHER" id="PTHR43283">
    <property type="entry name" value="BETA-LACTAMASE-RELATED"/>
    <property type="match status" value="1"/>
</dbReference>